<dbReference type="PANTHER" id="PTHR47926:SF454">
    <property type="entry name" value="REPEAT-CONTAINING PROTEIN, PUTATIVE-RELATED"/>
    <property type="match status" value="1"/>
</dbReference>
<proteinExistence type="predicted"/>
<dbReference type="Gene3D" id="1.25.40.10">
    <property type="entry name" value="Tetratricopeptide repeat domain"/>
    <property type="match status" value="1"/>
</dbReference>
<dbReference type="InterPro" id="IPR046960">
    <property type="entry name" value="PPR_At4g14850-like_plant"/>
</dbReference>
<protein>
    <recommendedName>
        <fullName evidence="5">Pentatricopeptide repeat-containing protein</fullName>
    </recommendedName>
</protein>
<dbReference type="Pfam" id="PF13041">
    <property type="entry name" value="PPR_2"/>
    <property type="match status" value="1"/>
</dbReference>
<dbReference type="PROSITE" id="PS51375">
    <property type="entry name" value="PPR"/>
    <property type="match status" value="1"/>
</dbReference>
<dbReference type="Pfam" id="PF01535">
    <property type="entry name" value="PPR"/>
    <property type="match status" value="1"/>
</dbReference>
<dbReference type="PANTHER" id="PTHR47926">
    <property type="entry name" value="PENTATRICOPEPTIDE REPEAT-CONTAINING PROTEIN"/>
    <property type="match status" value="1"/>
</dbReference>
<dbReference type="InterPro" id="IPR002885">
    <property type="entry name" value="PPR_rpt"/>
</dbReference>
<gene>
    <name evidence="3" type="ORF">HPP92_016567</name>
</gene>
<dbReference type="AlphaFoldDB" id="A0A835UQ44"/>
<dbReference type="Proteomes" id="UP000636800">
    <property type="component" value="Unassembled WGS sequence"/>
</dbReference>
<name>A0A835UQ44_VANPL</name>
<dbReference type="InterPro" id="IPR011990">
    <property type="entry name" value="TPR-like_helical_dom_sf"/>
</dbReference>
<evidence type="ECO:0000256" key="1">
    <source>
        <dbReference type="ARBA" id="ARBA00022737"/>
    </source>
</evidence>
<dbReference type="GO" id="GO:0003723">
    <property type="term" value="F:RNA binding"/>
    <property type="evidence" value="ECO:0007669"/>
    <property type="project" value="InterPro"/>
</dbReference>
<organism evidence="3 4">
    <name type="scientific">Vanilla planifolia</name>
    <name type="common">Vanilla</name>
    <dbReference type="NCBI Taxonomy" id="51239"/>
    <lineage>
        <taxon>Eukaryota</taxon>
        <taxon>Viridiplantae</taxon>
        <taxon>Streptophyta</taxon>
        <taxon>Embryophyta</taxon>
        <taxon>Tracheophyta</taxon>
        <taxon>Spermatophyta</taxon>
        <taxon>Magnoliopsida</taxon>
        <taxon>Liliopsida</taxon>
        <taxon>Asparagales</taxon>
        <taxon>Orchidaceae</taxon>
        <taxon>Vanilloideae</taxon>
        <taxon>Vanilleae</taxon>
        <taxon>Vanilla</taxon>
    </lineage>
</organism>
<sequence>MYVTRRIPAHFSSPTFLPASFANYGRLRCSNLFKSCSSICDLKRLHAYLLTQGLASSLHLATKLVSLASALSPTMEYARKLFELMADRDSFLWNTLIRGYATIGPCEEVPGLYKEMHLAGFSPDYYTFPFVVRSCAVVSAIREGKQVHCSIVKNGLDSNIFAQGSLITLYSQSGEISDAELGFGEMDERV</sequence>
<evidence type="ECO:0000256" key="2">
    <source>
        <dbReference type="PROSITE-ProRule" id="PRU00708"/>
    </source>
</evidence>
<dbReference type="GO" id="GO:0009451">
    <property type="term" value="P:RNA modification"/>
    <property type="evidence" value="ECO:0007669"/>
    <property type="project" value="InterPro"/>
</dbReference>
<evidence type="ECO:0008006" key="5">
    <source>
        <dbReference type="Google" id="ProtNLM"/>
    </source>
</evidence>
<keyword evidence="4" id="KW-1185">Reference proteome</keyword>
<dbReference type="EMBL" id="JADCNL010000008">
    <property type="protein sequence ID" value="KAG0469867.1"/>
    <property type="molecule type" value="Genomic_DNA"/>
</dbReference>
<evidence type="ECO:0000313" key="4">
    <source>
        <dbReference type="Proteomes" id="UP000636800"/>
    </source>
</evidence>
<accession>A0A835UQ44</accession>
<keyword evidence="1" id="KW-0677">Repeat</keyword>
<dbReference type="NCBIfam" id="TIGR00756">
    <property type="entry name" value="PPR"/>
    <property type="match status" value="1"/>
</dbReference>
<feature type="repeat" description="PPR" evidence="2">
    <location>
        <begin position="89"/>
        <end position="123"/>
    </location>
</feature>
<reference evidence="3 4" key="1">
    <citation type="journal article" date="2020" name="Nat. Food">
        <title>A phased Vanilla planifolia genome enables genetic improvement of flavour and production.</title>
        <authorList>
            <person name="Hasing T."/>
            <person name="Tang H."/>
            <person name="Brym M."/>
            <person name="Khazi F."/>
            <person name="Huang T."/>
            <person name="Chambers A.H."/>
        </authorList>
    </citation>
    <scope>NUCLEOTIDE SEQUENCE [LARGE SCALE GENOMIC DNA]</scope>
    <source>
        <tissue evidence="3">Leaf</tissue>
    </source>
</reference>
<evidence type="ECO:0000313" key="3">
    <source>
        <dbReference type="EMBL" id="KAG0469867.1"/>
    </source>
</evidence>
<comment type="caution">
    <text evidence="3">The sequence shown here is derived from an EMBL/GenBank/DDBJ whole genome shotgun (WGS) entry which is preliminary data.</text>
</comment>